<comment type="pathway">
    <text evidence="2">Carbohydrate acid metabolism; 2-dehydro-3-deoxy-D-gluconate degradation; D-glyceraldehyde 3-phosphate and pyruvate from 2-dehydro-3-deoxy-D-gluconate: step 2/2.</text>
</comment>
<comment type="caution">
    <text evidence="9">The sequence shown here is derived from an EMBL/GenBank/DDBJ whole genome shotgun (WGS) entry which is preliminary data.</text>
</comment>
<dbReference type="InterPro" id="IPR000887">
    <property type="entry name" value="Aldlse_KDPG_KHG"/>
</dbReference>
<accession>A0A9D0YXB5</accession>
<dbReference type="InterPro" id="IPR013785">
    <property type="entry name" value="Aldolase_TIM"/>
</dbReference>
<dbReference type="Proteomes" id="UP000886819">
    <property type="component" value="Unassembled WGS sequence"/>
</dbReference>
<dbReference type="EMBL" id="DVFI01000128">
    <property type="protein sequence ID" value="HIQ63809.1"/>
    <property type="molecule type" value="Genomic_DNA"/>
</dbReference>
<dbReference type="PANTHER" id="PTHR30246:SF1">
    <property type="entry name" value="2-DEHYDRO-3-DEOXY-6-PHOSPHOGALACTONATE ALDOLASE-RELATED"/>
    <property type="match status" value="1"/>
</dbReference>
<evidence type="ECO:0000256" key="3">
    <source>
        <dbReference type="ARBA" id="ARBA00006906"/>
    </source>
</evidence>
<dbReference type="SUPFAM" id="SSF51569">
    <property type="entry name" value="Aldolase"/>
    <property type="match status" value="1"/>
</dbReference>
<dbReference type="PROSITE" id="PS00160">
    <property type="entry name" value="ALDOLASE_KDPG_KHG_2"/>
    <property type="match status" value="1"/>
</dbReference>
<keyword evidence="8" id="KW-0119">Carbohydrate metabolism</keyword>
<dbReference type="InterPro" id="IPR031337">
    <property type="entry name" value="KDPG/KHG_AS_1"/>
</dbReference>
<evidence type="ECO:0000256" key="1">
    <source>
        <dbReference type="ARBA" id="ARBA00000654"/>
    </source>
</evidence>
<dbReference type="PANTHER" id="PTHR30246">
    <property type="entry name" value="2-KETO-3-DEOXY-6-PHOSPHOGLUCONATE ALDOLASE"/>
    <property type="match status" value="1"/>
</dbReference>
<evidence type="ECO:0000256" key="6">
    <source>
        <dbReference type="ARBA" id="ARBA00023239"/>
    </source>
</evidence>
<dbReference type="GO" id="GO:0008675">
    <property type="term" value="F:2-dehydro-3-deoxy-phosphogluconate aldolase activity"/>
    <property type="evidence" value="ECO:0007669"/>
    <property type="project" value="UniProtKB-EC"/>
</dbReference>
<evidence type="ECO:0000256" key="4">
    <source>
        <dbReference type="ARBA" id="ARBA00011233"/>
    </source>
</evidence>
<dbReference type="AlphaFoldDB" id="A0A9D0YXB5"/>
<reference evidence="9" key="1">
    <citation type="submission" date="2020-10" db="EMBL/GenBank/DDBJ databases">
        <authorList>
            <person name="Gilroy R."/>
        </authorList>
    </citation>
    <scope>NUCLEOTIDE SEQUENCE</scope>
    <source>
        <strain evidence="9">ChiHile30-977</strain>
    </source>
</reference>
<comment type="similarity">
    <text evidence="3">Belongs to the KHG/KDPG aldolase family.</text>
</comment>
<organism evidence="9 10">
    <name type="scientific">Candidatus Avichristensenella intestinipullorum</name>
    <dbReference type="NCBI Taxonomy" id="2840693"/>
    <lineage>
        <taxon>Bacteria</taxon>
        <taxon>Bacillati</taxon>
        <taxon>Bacillota</taxon>
        <taxon>Clostridia</taxon>
        <taxon>Candidatus Avichristensenella</taxon>
    </lineage>
</organism>
<dbReference type="NCBIfam" id="TIGR01182">
    <property type="entry name" value="eda"/>
    <property type="match status" value="1"/>
</dbReference>
<proteinExistence type="inferred from homology"/>
<keyword evidence="6 9" id="KW-0456">Lyase</keyword>
<comment type="catalytic activity">
    <reaction evidence="1">
        <text>2-dehydro-3-deoxy-6-phospho-D-gluconate = D-glyceraldehyde 3-phosphate + pyruvate</text>
        <dbReference type="Rhea" id="RHEA:17089"/>
        <dbReference type="ChEBI" id="CHEBI:15361"/>
        <dbReference type="ChEBI" id="CHEBI:57569"/>
        <dbReference type="ChEBI" id="CHEBI:59776"/>
        <dbReference type="EC" id="4.1.2.14"/>
    </reaction>
</comment>
<dbReference type="PROSITE" id="PS00159">
    <property type="entry name" value="ALDOLASE_KDPG_KHG_1"/>
    <property type="match status" value="1"/>
</dbReference>
<dbReference type="CDD" id="cd00452">
    <property type="entry name" value="KDPG_aldolase"/>
    <property type="match status" value="1"/>
</dbReference>
<evidence type="ECO:0000256" key="8">
    <source>
        <dbReference type="ARBA" id="ARBA00023277"/>
    </source>
</evidence>
<evidence type="ECO:0000256" key="5">
    <source>
        <dbReference type="ARBA" id="ARBA00013063"/>
    </source>
</evidence>
<evidence type="ECO:0000256" key="7">
    <source>
        <dbReference type="ARBA" id="ARBA00023270"/>
    </source>
</evidence>
<sequence>MDILQAVSLRGIVPVIKLNRPEDAVPLCGALSRGGLPVAEITFRTAAAEESIRRVHAELPDVLLGAGTVLTCEQVDRAADAGAAFIVSPGLNPRVVQHCLDRGLPVLPGCACPSDMERALELGLKTVKFFPAETLGGVAAIKAMSAPYGGLTFVPTGGIDEKKLPAYLAFDKILACGGSWMVKEAWIQEQNFEAVERAAAAAVDAMLGFSLGVRDMAAILRGEKPQLRTHSVRRAAFYLAQAGVPEGSVTLLEA</sequence>
<protein>
    <recommendedName>
        <fullName evidence="5">2-dehydro-3-deoxy-phosphogluconate aldolase</fullName>
        <ecNumber evidence="5">4.1.2.14</ecNumber>
    </recommendedName>
</protein>
<dbReference type="Pfam" id="PF01081">
    <property type="entry name" value="Aldolase"/>
    <property type="match status" value="1"/>
</dbReference>
<gene>
    <name evidence="9" type="primary">eda</name>
    <name evidence="9" type="ORF">IAA66_09555</name>
</gene>
<dbReference type="Gene3D" id="3.20.20.70">
    <property type="entry name" value="Aldolase class I"/>
    <property type="match status" value="1"/>
</dbReference>
<dbReference type="EC" id="4.1.2.14" evidence="5"/>
<dbReference type="NCBIfam" id="NF004325">
    <property type="entry name" value="PRK05718.1"/>
    <property type="match status" value="1"/>
</dbReference>
<keyword evidence="7" id="KW-0704">Schiff base</keyword>
<evidence type="ECO:0000313" key="9">
    <source>
        <dbReference type="EMBL" id="HIQ63809.1"/>
    </source>
</evidence>
<dbReference type="InterPro" id="IPR031338">
    <property type="entry name" value="KDPG/KHG_AS_2"/>
</dbReference>
<comment type="subunit">
    <text evidence="4">Homotrimer.</text>
</comment>
<evidence type="ECO:0000256" key="2">
    <source>
        <dbReference type="ARBA" id="ARBA00004736"/>
    </source>
</evidence>
<reference evidence="9" key="2">
    <citation type="journal article" date="2021" name="PeerJ">
        <title>Extensive microbial diversity within the chicken gut microbiome revealed by metagenomics and culture.</title>
        <authorList>
            <person name="Gilroy R."/>
            <person name="Ravi A."/>
            <person name="Getino M."/>
            <person name="Pursley I."/>
            <person name="Horton D.L."/>
            <person name="Alikhan N.F."/>
            <person name="Baker D."/>
            <person name="Gharbi K."/>
            <person name="Hall N."/>
            <person name="Watson M."/>
            <person name="Adriaenssens E.M."/>
            <person name="Foster-Nyarko E."/>
            <person name="Jarju S."/>
            <person name="Secka A."/>
            <person name="Antonio M."/>
            <person name="Oren A."/>
            <person name="Chaudhuri R.R."/>
            <person name="La Ragione R."/>
            <person name="Hildebrand F."/>
            <person name="Pallen M.J."/>
        </authorList>
    </citation>
    <scope>NUCLEOTIDE SEQUENCE</scope>
    <source>
        <strain evidence="9">ChiHile30-977</strain>
    </source>
</reference>
<name>A0A9D0YXB5_9FIRM</name>
<evidence type="ECO:0000313" key="10">
    <source>
        <dbReference type="Proteomes" id="UP000886819"/>
    </source>
</evidence>